<proteinExistence type="predicted"/>
<organism evidence="2 3">
    <name type="scientific">Hoylesella oralis ATCC 33269</name>
    <dbReference type="NCBI Taxonomy" id="873533"/>
    <lineage>
        <taxon>Bacteria</taxon>
        <taxon>Pseudomonadati</taxon>
        <taxon>Bacteroidota</taxon>
        <taxon>Bacteroidia</taxon>
        <taxon>Bacteroidales</taxon>
        <taxon>Prevotellaceae</taxon>
        <taxon>Hoylesella</taxon>
    </lineage>
</organism>
<dbReference type="Pfam" id="PF09633">
    <property type="entry name" value="DUF2023"/>
    <property type="match status" value="1"/>
</dbReference>
<dbReference type="InterPro" id="IPR018594">
    <property type="entry name" value="DUF2023"/>
</dbReference>
<gene>
    <name evidence="2" type="ORF">HMPREF0663_10947</name>
</gene>
<dbReference type="Gene3D" id="3.30.2190.10">
    <property type="entry name" value="PG1857-like"/>
    <property type="match status" value="1"/>
</dbReference>
<protein>
    <recommendedName>
        <fullName evidence="1">DUF2023 domain-containing protein</fullName>
    </recommendedName>
</protein>
<dbReference type="EMBL" id="AEPE02000003">
    <property type="protein sequence ID" value="EFZ37489.1"/>
    <property type="molecule type" value="Genomic_DNA"/>
</dbReference>
<sequence length="121" mass="14158">MHAGMDTPSDMKVLMNHIYEYKKGVRQMVLYTFNKRYEEFAVTRLQHQNIKYIIQPVGNDRLNLFFGSAECIDAIRLIATKPLNKLTPEEDFILGAMLGYDIRVQCERYCQRKCVSCEKAQ</sequence>
<reference evidence="2" key="1">
    <citation type="submission" date="2011-01" db="EMBL/GenBank/DDBJ databases">
        <authorList>
            <person name="Muzny D."/>
            <person name="Qin X."/>
            <person name="Buhay C."/>
            <person name="Dugan-Rocha S."/>
            <person name="Ding Y."/>
            <person name="Chen G."/>
            <person name="Hawes A."/>
            <person name="Holder M."/>
            <person name="Jhangiani S."/>
            <person name="Johnson A."/>
            <person name="Khan Z."/>
            <person name="Li Z."/>
            <person name="Liu W."/>
            <person name="Liu X."/>
            <person name="Perez L."/>
            <person name="Shen H."/>
            <person name="Wang Q."/>
            <person name="Watt J."/>
            <person name="Xi L."/>
            <person name="Xin Y."/>
            <person name="Zhou J."/>
            <person name="Deng J."/>
            <person name="Jiang H."/>
            <person name="Liu Y."/>
            <person name="Qu J."/>
            <person name="Song X.-Z."/>
            <person name="Zhang L."/>
            <person name="Villasana D."/>
            <person name="Johnson A."/>
            <person name="Liu J."/>
            <person name="Liyanage D."/>
            <person name="Lorensuhewa L."/>
            <person name="Robinson T."/>
            <person name="Song A."/>
            <person name="Song B.-B."/>
            <person name="Dinh H."/>
            <person name="Thornton R."/>
            <person name="Coyle M."/>
            <person name="Francisco L."/>
            <person name="Jackson L."/>
            <person name="Javaid M."/>
            <person name="Korchina V."/>
            <person name="Kovar C."/>
            <person name="Mata R."/>
            <person name="Mathew T."/>
            <person name="Ngo R."/>
            <person name="Nguyen L."/>
            <person name="Nguyen N."/>
            <person name="Okwuonu G."/>
            <person name="Ongeri F."/>
            <person name="Pham C."/>
            <person name="Simmons D."/>
            <person name="Wilczek-Boney K."/>
            <person name="Hale W."/>
            <person name="Jakkamsetti A."/>
            <person name="Pham P."/>
            <person name="Ruth R."/>
            <person name="San Lucas F."/>
            <person name="Warren J."/>
            <person name="Zhang J."/>
            <person name="Zhao Z."/>
            <person name="Zhou C."/>
            <person name="Zhu D."/>
            <person name="Lee S."/>
            <person name="Bess C."/>
            <person name="Blankenburg K."/>
            <person name="Forbes L."/>
            <person name="Fu Q."/>
            <person name="Gubbala S."/>
            <person name="Hirani K."/>
            <person name="Jayaseelan J.C."/>
            <person name="Lara F."/>
            <person name="Munidasa M."/>
            <person name="Palculict T."/>
            <person name="Patil S."/>
            <person name="Pu L.-L."/>
            <person name="Saada N."/>
            <person name="Tang L."/>
            <person name="Weissenberger G."/>
            <person name="Zhu Y."/>
            <person name="Hemphill L."/>
            <person name="Shang Y."/>
            <person name="Youmans B."/>
            <person name="Ayvaz T."/>
            <person name="Ross M."/>
            <person name="Santibanez J."/>
            <person name="Aqrawi P."/>
            <person name="Gross S."/>
            <person name="Joshi V."/>
            <person name="Fowler G."/>
            <person name="Nazareth L."/>
            <person name="Reid J."/>
            <person name="Worley K."/>
            <person name="Petrosino J."/>
            <person name="Highlander S."/>
            <person name="Gibbs R."/>
        </authorList>
    </citation>
    <scope>NUCLEOTIDE SEQUENCE [LARGE SCALE GENOMIC DNA]</scope>
    <source>
        <strain evidence="2">ATCC 33269</strain>
    </source>
</reference>
<evidence type="ECO:0000313" key="3">
    <source>
        <dbReference type="Proteomes" id="UP000005580"/>
    </source>
</evidence>
<dbReference type="Proteomes" id="UP000005580">
    <property type="component" value="Unassembled WGS sequence"/>
</dbReference>
<keyword evidence="3" id="KW-1185">Reference proteome</keyword>
<name>E7RP46_9BACT</name>
<feature type="domain" description="DUF2023" evidence="1">
    <location>
        <begin position="12"/>
        <end position="112"/>
    </location>
</feature>
<comment type="caution">
    <text evidence="2">The sequence shown here is derived from an EMBL/GenBank/DDBJ whole genome shotgun (WGS) entry which is preliminary data.</text>
</comment>
<dbReference type="HOGENOM" id="CLU_145389_0_0_10"/>
<dbReference type="AlphaFoldDB" id="E7RP46"/>
<dbReference type="STRING" id="28134.SAMN05444288_1778"/>
<dbReference type="SUPFAM" id="SSF160448">
    <property type="entry name" value="PG1857-like"/>
    <property type="match status" value="1"/>
</dbReference>
<dbReference type="eggNOG" id="ENOG5032RXB">
    <property type="taxonomic scope" value="Bacteria"/>
</dbReference>
<accession>E7RP46</accession>
<evidence type="ECO:0000313" key="2">
    <source>
        <dbReference type="EMBL" id="EFZ37489.1"/>
    </source>
</evidence>
<dbReference type="InterPro" id="IPR036780">
    <property type="entry name" value="PG1857-like_sf"/>
</dbReference>
<evidence type="ECO:0000259" key="1">
    <source>
        <dbReference type="Pfam" id="PF09633"/>
    </source>
</evidence>